<proteinExistence type="predicted"/>
<evidence type="ECO:0008006" key="3">
    <source>
        <dbReference type="Google" id="ProtNLM"/>
    </source>
</evidence>
<dbReference type="EMBL" id="JBBCAQ010000022">
    <property type="protein sequence ID" value="KAK7591025.1"/>
    <property type="molecule type" value="Genomic_DNA"/>
</dbReference>
<evidence type="ECO:0000313" key="1">
    <source>
        <dbReference type="EMBL" id="KAK7591025.1"/>
    </source>
</evidence>
<dbReference type="InterPro" id="IPR012337">
    <property type="entry name" value="RNaseH-like_sf"/>
</dbReference>
<organism evidence="1 2">
    <name type="scientific">Parthenolecanium corni</name>
    <dbReference type="NCBI Taxonomy" id="536013"/>
    <lineage>
        <taxon>Eukaryota</taxon>
        <taxon>Metazoa</taxon>
        <taxon>Ecdysozoa</taxon>
        <taxon>Arthropoda</taxon>
        <taxon>Hexapoda</taxon>
        <taxon>Insecta</taxon>
        <taxon>Pterygota</taxon>
        <taxon>Neoptera</taxon>
        <taxon>Paraneoptera</taxon>
        <taxon>Hemiptera</taxon>
        <taxon>Sternorrhyncha</taxon>
        <taxon>Coccoidea</taxon>
        <taxon>Coccidae</taxon>
        <taxon>Parthenolecanium</taxon>
    </lineage>
</organism>
<reference evidence="1 2" key="1">
    <citation type="submission" date="2024-03" db="EMBL/GenBank/DDBJ databases">
        <title>Adaptation during the transition from Ophiocordyceps entomopathogen to insect associate is accompanied by gene loss and intensified selection.</title>
        <authorList>
            <person name="Ward C.M."/>
            <person name="Onetto C.A."/>
            <person name="Borneman A.R."/>
        </authorList>
    </citation>
    <scope>NUCLEOTIDE SEQUENCE [LARGE SCALE GENOMIC DNA]</scope>
    <source>
        <strain evidence="1">AWRI1</strain>
        <tissue evidence="1">Single Adult Female</tissue>
    </source>
</reference>
<accession>A0AAN9TJ88</accession>
<sequence length="639" mass="72363">MPKHQNASFDELGFTFVREDNAYKAWCVLCGKKLANTGMRRLKSHRDYCTVNGILPIRKKKRHLENNDEATTLTKIIEEGNGHQSFAPVVIDLDEDSADLANVDVPEEMCFVEPNSLRPLLSASTAGDESSALVDGVLSGQSETPLAKANKQNSRKVKAEETALLDEKLSDFIFGCDIPFSVIESTNFRNLIAALRPSYAPKLPSRHKLATQLLDAACDRCATENRQQFHDQPSVLVIDEWRRSEYGSSNVLVSLLQNAGAGKERIFLKAQHVTNDDDDRFYASFVRHSLSAAKRTYATHVYAVVGDRVVDSSAAQTDALWYSPCYLGLANALAHDLFDQELDEKVTFVLRQFKRASWHQALTQAGGQSAVLPRCNSWRSYHESYVNFARNARFMKAVVDDATFEPGADCASQRELTRELLRNDQFVESVEKHASVLEPVCQLIETCGRSDAGLADAVHAWLQVRFDKNPKFERVFERRRSAALTKYALAAYFLHPKRVYYEHCSQMARAKDGAQRTYFTRVRSFLRESLDSWSMQVFYNFVCGLDFMKPLLALNIENATVFWRMVESHHSPMAHFAQRLLRIPASASRIDNQFYSRSYVHDTLAAAADDSPVALERCEKLLRVYYNRKSPEIASQPDF</sequence>
<comment type="caution">
    <text evidence="1">The sequence shown here is derived from an EMBL/GenBank/DDBJ whole genome shotgun (WGS) entry which is preliminary data.</text>
</comment>
<dbReference type="SUPFAM" id="SSF53098">
    <property type="entry name" value="Ribonuclease H-like"/>
    <property type="match status" value="1"/>
</dbReference>
<gene>
    <name evidence="1" type="ORF">V9T40_002638</name>
</gene>
<protein>
    <recommendedName>
        <fullName evidence="3">BED-type domain-containing protein</fullName>
    </recommendedName>
</protein>
<dbReference type="Proteomes" id="UP001367676">
    <property type="component" value="Unassembled WGS sequence"/>
</dbReference>
<name>A0AAN9TJ88_9HEMI</name>
<evidence type="ECO:0000313" key="2">
    <source>
        <dbReference type="Proteomes" id="UP001367676"/>
    </source>
</evidence>
<dbReference type="AlphaFoldDB" id="A0AAN9TJ88"/>
<keyword evidence="2" id="KW-1185">Reference proteome</keyword>